<accession>A0AAU2VT42</accession>
<protein>
    <submittedName>
        <fullName evidence="2">Uncharacterized protein</fullName>
    </submittedName>
</protein>
<name>A0AAU2VT42_9ACTN</name>
<feature type="region of interest" description="Disordered" evidence="1">
    <location>
        <begin position="76"/>
        <end position="105"/>
    </location>
</feature>
<organism evidence="2">
    <name type="scientific">Streptomyces sp. NBC_00008</name>
    <dbReference type="NCBI Taxonomy" id="2903610"/>
    <lineage>
        <taxon>Bacteria</taxon>
        <taxon>Bacillati</taxon>
        <taxon>Actinomycetota</taxon>
        <taxon>Actinomycetes</taxon>
        <taxon>Kitasatosporales</taxon>
        <taxon>Streptomycetaceae</taxon>
        <taxon>Streptomyces</taxon>
    </lineage>
</organism>
<gene>
    <name evidence="2" type="ORF">OG398_22050</name>
</gene>
<evidence type="ECO:0000313" key="2">
    <source>
        <dbReference type="EMBL" id="WTW70751.1"/>
    </source>
</evidence>
<evidence type="ECO:0000256" key="1">
    <source>
        <dbReference type="SAM" id="MobiDB-lite"/>
    </source>
</evidence>
<reference evidence="2" key="1">
    <citation type="submission" date="2022-10" db="EMBL/GenBank/DDBJ databases">
        <title>The complete genomes of actinobacterial strains from the NBC collection.</title>
        <authorList>
            <person name="Joergensen T.S."/>
            <person name="Alvarez Arevalo M."/>
            <person name="Sterndorff E.B."/>
            <person name="Faurdal D."/>
            <person name="Vuksanovic O."/>
            <person name="Mourched A.-S."/>
            <person name="Charusanti P."/>
            <person name="Shaw S."/>
            <person name="Blin K."/>
            <person name="Weber T."/>
        </authorList>
    </citation>
    <scope>NUCLEOTIDE SEQUENCE</scope>
    <source>
        <strain evidence="2">NBC_00008</strain>
    </source>
</reference>
<dbReference type="EMBL" id="CP108313">
    <property type="protein sequence ID" value="WTW70751.1"/>
    <property type="molecule type" value="Genomic_DNA"/>
</dbReference>
<sequence length="105" mass="10857">MGDILLTLSIPVLVFASGIYAAGESWWRRRHPAPPSPYTHQAARLAERATLVDAERIVDSAYGCVGALYDGPSAPGARIPATGVTPGQAASPGHGRSAPAPARRG</sequence>
<proteinExistence type="predicted"/>
<dbReference type="AlphaFoldDB" id="A0AAU2VT42"/>